<name>A0A9J5ZNH9_SOLCO</name>
<evidence type="ECO:0000313" key="2">
    <source>
        <dbReference type="Proteomes" id="UP000824120"/>
    </source>
</evidence>
<keyword evidence="2" id="KW-1185">Reference proteome</keyword>
<evidence type="ECO:0000313" key="1">
    <source>
        <dbReference type="EMBL" id="KAG5613660.1"/>
    </source>
</evidence>
<protein>
    <submittedName>
        <fullName evidence="1">Uncharacterized protein</fullName>
    </submittedName>
</protein>
<gene>
    <name evidence="1" type="ORF">H5410_024941</name>
</gene>
<sequence>MPSSSCRRLRQEKSSSEMEIGFIILGMVNAHVGITGLDTEVCLLNRCTLLISPGILHLNASTCCNSTILFYNGFANFKLLIVLPASPARNPM</sequence>
<accession>A0A9J5ZNH9</accession>
<dbReference type="EMBL" id="JACXVP010000004">
    <property type="protein sequence ID" value="KAG5613660.1"/>
    <property type="molecule type" value="Genomic_DNA"/>
</dbReference>
<comment type="caution">
    <text evidence="1">The sequence shown here is derived from an EMBL/GenBank/DDBJ whole genome shotgun (WGS) entry which is preliminary data.</text>
</comment>
<dbReference type="Proteomes" id="UP000824120">
    <property type="component" value="Chromosome 4"/>
</dbReference>
<dbReference type="AlphaFoldDB" id="A0A9J5ZNH9"/>
<organism evidence="1 2">
    <name type="scientific">Solanum commersonii</name>
    <name type="common">Commerson's wild potato</name>
    <name type="synonym">Commerson's nightshade</name>
    <dbReference type="NCBI Taxonomy" id="4109"/>
    <lineage>
        <taxon>Eukaryota</taxon>
        <taxon>Viridiplantae</taxon>
        <taxon>Streptophyta</taxon>
        <taxon>Embryophyta</taxon>
        <taxon>Tracheophyta</taxon>
        <taxon>Spermatophyta</taxon>
        <taxon>Magnoliopsida</taxon>
        <taxon>eudicotyledons</taxon>
        <taxon>Gunneridae</taxon>
        <taxon>Pentapetalae</taxon>
        <taxon>asterids</taxon>
        <taxon>lamiids</taxon>
        <taxon>Solanales</taxon>
        <taxon>Solanaceae</taxon>
        <taxon>Solanoideae</taxon>
        <taxon>Solaneae</taxon>
        <taxon>Solanum</taxon>
    </lineage>
</organism>
<proteinExistence type="predicted"/>
<reference evidence="1 2" key="1">
    <citation type="submission" date="2020-09" db="EMBL/GenBank/DDBJ databases">
        <title>De no assembly of potato wild relative species, Solanum commersonii.</title>
        <authorList>
            <person name="Cho K."/>
        </authorList>
    </citation>
    <scope>NUCLEOTIDE SEQUENCE [LARGE SCALE GENOMIC DNA]</scope>
    <source>
        <strain evidence="1">LZ3.2</strain>
        <tissue evidence="1">Leaf</tissue>
    </source>
</reference>